<feature type="chain" id="PRO_5042787814" evidence="1">
    <location>
        <begin position="28"/>
        <end position="251"/>
    </location>
</feature>
<evidence type="ECO:0000256" key="1">
    <source>
        <dbReference type="SAM" id="SignalP"/>
    </source>
</evidence>
<dbReference type="Proteomes" id="UP001157355">
    <property type="component" value="Unassembled WGS sequence"/>
</dbReference>
<keyword evidence="4" id="KW-1185">Reference proteome</keyword>
<dbReference type="InterPro" id="IPR029058">
    <property type="entry name" value="AB_hydrolase_fold"/>
</dbReference>
<dbReference type="AlphaFoldDB" id="A0AA37U080"/>
<protein>
    <submittedName>
        <fullName evidence="3">Acetyltransferase</fullName>
    </submittedName>
</protein>
<dbReference type="EMBL" id="BSPP01000011">
    <property type="protein sequence ID" value="GLS88059.1"/>
    <property type="molecule type" value="Genomic_DNA"/>
</dbReference>
<reference evidence="3" key="2">
    <citation type="submission" date="2023-01" db="EMBL/GenBank/DDBJ databases">
        <title>Draft genome sequence of Cypionkella aquatica strain NBRC 111766.</title>
        <authorList>
            <person name="Sun Q."/>
            <person name="Mori K."/>
        </authorList>
    </citation>
    <scope>NUCLEOTIDE SEQUENCE</scope>
    <source>
        <strain evidence="3">NBRC 111766</strain>
    </source>
</reference>
<evidence type="ECO:0000313" key="2">
    <source>
        <dbReference type="EMBL" id="GLS88059.1"/>
    </source>
</evidence>
<feature type="signal peptide" evidence="1">
    <location>
        <begin position="1"/>
        <end position="27"/>
    </location>
</feature>
<dbReference type="EMBL" id="BSPP01000012">
    <property type="protein sequence ID" value="GLS88448.1"/>
    <property type="molecule type" value="Genomic_DNA"/>
</dbReference>
<dbReference type="SUPFAM" id="SSF53474">
    <property type="entry name" value="alpha/beta-Hydrolases"/>
    <property type="match status" value="1"/>
</dbReference>
<dbReference type="PANTHER" id="PTHR37946">
    <property type="entry name" value="SLL1969 PROTEIN"/>
    <property type="match status" value="1"/>
</dbReference>
<sequence length="251" mass="26498">MRFNAAMKCTLVFFCLTAIAQSFPAQADCVVLLHGLARTETSLIAMQAALEAKGHRVINESYPSTQAPIAELAAGVGWRVAQCPKGAKVDFVTHSMGGILARYWLANHKPGVMGRVVMLAPPNHGSELVDAFGEIAAFEWMNGPAGLQLGTDAAAVPHALPAPDYQVGIIAGDQSLNPITSVVIPGPDDGKVSVESTYLAGMADQITLPVTHTFMMLNPVVIAQTGIFLDTGRFDHDLSYTDAVGIALGKE</sequence>
<organism evidence="3 4">
    <name type="scientific">Cypionkella aquatica</name>
    <dbReference type="NCBI Taxonomy" id="1756042"/>
    <lineage>
        <taxon>Bacteria</taxon>
        <taxon>Pseudomonadati</taxon>
        <taxon>Pseudomonadota</taxon>
        <taxon>Alphaproteobacteria</taxon>
        <taxon>Rhodobacterales</taxon>
        <taxon>Paracoccaceae</taxon>
        <taxon>Cypionkella</taxon>
    </lineage>
</organism>
<reference evidence="3 4" key="1">
    <citation type="journal article" date="2014" name="Int. J. Syst. Evol. Microbiol.">
        <title>Complete genome sequence of Corynebacterium casei LMG S-19264T (=DSM 44701T), isolated from a smear-ripened cheese.</title>
        <authorList>
            <consortium name="US DOE Joint Genome Institute (JGI-PGF)"/>
            <person name="Walter F."/>
            <person name="Albersmeier A."/>
            <person name="Kalinowski J."/>
            <person name="Ruckert C."/>
        </authorList>
    </citation>
    <scope>NUCLEOTIDE SEQUENCE [LARGE SCALE GENOMIC DNA]</scope>
    <source>
        <strain evidence="3 4">NBRC 111766</strain>
    </source>
</reference>
<dbReference type="Gene3D" id="3.40.50.1820">
    <property type="entry name" value="alpha/beta hydrolase"/>
    <property type="match status" value="1"/>
</dbReference>
<proteinExistence type="predicted"/>
<accession>A0AA37U080</accession>
<evidence type="ECO:0000313" key="4">
    <source>
        <dbReference type="Proteomes" id="UP001157355"/>
    </source>
</evidence>
<gene>
    <name evidence="2" type="ORF">GCM10010873_30330</name>
    <name evidence="3" type="ORF">GCM10010873_34220</name>
</gene>
<comment type="caution">
    <text evidence="3">The sequence shown here is derived from an EMBL/GenBank/DDBJ whole genome shotgun (WGS) entry which is preliminary data.</text>
</comment>
<name>A0AA37U080_9RHOB</name>
<keyword evidence="1" id="KW-0732">Signal</keyword>
<dbReference type="PANTHER" id="PTHR37946:SF1">
    <property type="entry name" value="SLL1969 PROTEIN"/>
    <property type="match status" value="1"/>
</dbReference>
<evidence type="ECO:0000313" key="3">
    <source>
        <dbReference type="EMBL" id="GLS88448.1"/>
    </source>
</evidence>